<name>A0A3T0S262_9ACTN</name>
<dbReference type="GeneID" id="82884230"/>
<dbReference type="KEGG" id="aji:C0Z10_12670"/>
<dbReference type="Proteomes" id="UP000285875">
    <property type="component" value="Chromosome"/>
</dbReference>
<evidence type="ECO:0000256" key="1">
    <source>
        <dbReference type="SAM" id="MobiDB-lite"/>
    </source>
</evidence>
<reference evidence="3" key="1">
    <citation type="submission" date="2017-12" db="EMBL/GenBank/DDBJ databases">
        <title>Whole genome sequencing of Acidipropionibacterium jensenii strains JS279 and JS280.</title>
        <authorList>
            <person name="Deptula P."/>
            <person name="Laine P."/>
            <person name="Smolander O.-P."/>
            <person name="Paulin L."/>
            <person name="Auvinen P."/>
            <person name="Varmanen P."/>
        </authorList>
    </citation>
    <scope>NUCLEOTIDE SEQUENCE [LARGE SCALE GENOMIC DNA]</scope>
    <source>
        <strain evidence="3">JS280</strain>
    </source>
</reference>
<dbReference type="EMBL" id="CP025570">
    <property type="protein sequence ID" value="AZZ40447.1"/>
    <property type="molecule type" value="Genomic_DNA"/>
</dbReference>
<organism evidence="2 3">
    <name type="scientific">Acidipropionibacterium jensenii</name>
    <dbReference type="NCBI Taxonomy" id="1749"/>
    <lineage>
        <taxon>Bacteria</taxon>
        <taxon>Bacillati</taxon>
        <taxon>Actinomycetota</taxon>
        <taxon>Actinomycetes</taxon>
        <taxon>Propionibacteriales</taxon>
        <taxon>Propionibacteriaceae</taxon>
        <taxon>Acidipropionibacterium</taxon>
    </lineage>
</organism>
<evidence type="ECO:0000313" key="2">
    <source>
        <dbReference type="EMBL" id="AZZ40447.1"/>
    </source>
</evidence>
<proteinExistence type="predicted"/>
<evidence type="ECO:0000313" key="3">
    <source>
        <dbReference type="Proteomes" id="UP000285875"/>
    </source>
</evidence>
<protein>
    <submittedName>
        <fullName evidence="2">Uncharacterized protein</fullName>
    </submittedName>
</protein>
<dbReference type="RefSeq" id="WP_097799606.1">
    <property type="nucleotide sequence ID" value="NZ_CP025570.1"/>
</dbReference>
<dbReference type="AlphaFoldDB" id="A0A3T0S262"/>
<feature type="region of interest" description="Disordered" evidence="1">
    <location>
        <begin position="395"/>
        <end position="416"/>
    </location>
</feature>
<accession>A0A3T0S262</accession>
<feature type="compositionally biased region" description="Basic and acidic residues" evidence="1">
    <location>
        <begin position="401"/>
        <end position="416"/>
    </location>
</feature>
<sequence length="416" mass="45074">MDSEIQLINDGDGVAVIGDPTTVQTFLDSAGLPSRDLGLQRLKSALNTGAGVAQAGSEIAANSGRWVKLTEKSAKALKQNTLMKGSERNVSRAVLTKDGKIKGLLEISRTPGAMLTNPAILAGAAGIMAQMAMQQTMDEITDYLAKIDEKVDDVLHALNDAELAKVTGAGFMIEEALTIREHVGLVSGVTWSKMQGTSETIAVAEAYALRRLDALAEKLESKTKVDELAKTSRTVESDARKWLTVLARCFQLQDGISILELDRVLDSSPEDLDRHRLGLNTARKKRQDLILQTTDRLLDRMTAAAERANTKVILHPRLSHDVVDSSNHVATGISEFQEQLGITHDLLELEARPWMDAVVELKDDALETGVQGVDAAKRFGSTALGRARSVTDRLSSTVAERTLRRGGDSDDSDPRD</sequence>
<gene>
    <name evidence="2" type="ORF">C0Z10_12670</name>
</gene>